<comment type="function">
    <text evidence="5">Regulates COPI-mediated retrograde protein traffic at the interface between the Golgi apparatus and the endoplasmic reticulum. Involved in the maintenance of the Golgi apparatus morphology.</text>
</comment>
<sequence length="893" mass="99742">FLFKQDLNKYSMQGLWSYISKTGQGPGKDFQYDIGEVVDVEKKSPWVLHCGKKKGTNEDVTVFACNAKNCPPDEFQLAKSSHKRLKTLRHPNIIKYLDGFESEELVYVVTEKVRPLIHVLQDEDDKDKNANLISWGIYQITSGLSFLINDGKLVHGNVNVFSIFVTIDGEWKLGGVEYVHPVANDPVAKISALTRYDPPEGIASKKQEPWSIDAWGLGCLLWEIFNGPLENASNMKKVSNIPKSLVIHYGNLVCANPRQRTNPRDFLNNAKKPGQYLNNSFITANIFLQEIQLKDIEAQKQFFGTLDKTIDDFPKDFCIHKVLPQLLNAYEFSTAGSSVLSPLFKIGLLLDDEAYEKKILPCIIKLFSSNDRSTRIHLLQQMEKFVKHLQKSVVNNQIFPCVATGFGDTLPAMREQTVKAMLLLAPKLSDKALDQLLRYFAKLQMDEQAGIRTNTTICLGKIAEHLSDQTRKKVLIPAFVRSFRDPFPPARSAGVMALLATQQYHDIREVAGRVLPALCPLTTDPEKMVRDNVFKAIKTFLEKLEDFSTNPQSPLNNEEAAVEEANGQGGSTWTGWAVSSFASRFYQQGAGAQGGTQKPGPPNQQQSKDTNSGNKPTGMTLKGKEEEKKKTMKNEKHLDSGDDSDTFKSLDSIKDALMDVREEVSQYKSSKTKDGNKSDSDQSDYGDWKDDGWGVQQDDAKDKHGGGGWDDTVADGWNDPSPGGWDDTGTDDWGVSEAPKKTNTTTATKKKNVDKLKSFSTANNEKTVNAAEGWGGWDESNNTMTGGWDDATNDEGGAGWDVDNFVATDNLGVESSDGWGDSFGLEENTNSGDFWDDKFKEKDKQELKKKREEDLRRKREERKAQRELKNKNRREKTVTSGGGMKLGAVKKKD</sequence>
<feature type="repeat" description="HEAT" evidence="6">
    <location>
        <begin position="514"/>
        <end position="552"/>
    </location>
</feature>
<protein>
    <recommendedName>
        <fullName evidence="3">N-terminal kinase-like protein</fullName>
    </recommendedName>
    <alternativeName>
        <fullName evidence="4">SCY1-like protein 1</fullName>
    </alternativeName>
</protein>
<keyword evidence="10" id="KW-1185">Reference proteome</keyword>
<dbReference type="Gene3D" id="3.30.200.20">
    <property type="entry name" value="Phosphorylase Kinase, domain 1"/>
    <property type="match status" value="1"/>
</dbReference>
<dbReference type="OrthoDB" id="447103at2759"/>
<feature type="compositionally biased region" description="Polar residues" evidence="7">
    <location>
        <begin position="603"/>
        <end position="617"/>
    </location>
</feature>
<dbReference type="GO" id="GO:0005524">
    <property type="term" value="F:ATP binding"/>
    <property type="evidence" value="ECO:0007669"/>
    <property type="project" value="InterPro"/>
</dbReference>
<feature type="region of interest" description="Disordered" evidence="7">
    <location>
        <begin position="590"/>
        <end position="648"/>
    </location>
</feature>
<proteinExistence type="inferred from homology"/>
<evidence type="ECO:0000313" key="10">
    <source>
        <dbReference type="Proteomes" id="UP000594262"/>
    </source>
</evidence>
<dbReference type="GO" id="GO:0004672">
    <property type="term" value="F:protein kinase activity"/>
    <property type="evidence" value="ECO:0007669"/>
    <property type="project" value="InterPro"/>
</dbReference>
<dbReference type="InterPro" id="IPR000357">
    <property type="entry name" value="HEAT"/>
</dbReference>
<dbReference type="EnsemblMetazoa" id="CLYHEMT002014.1">
    <property type="protein sequence ID" value="CLYHEMP002014.1"/>
    <property type="gene ID" value="CLYHEMG002014"/>
</dbReference>
<dbReference type="SUPFAM" id="SSF56112">
    <property type="entry name" value="Protein kinase-like (PK-like)"/>
    <property type="match status" value="1"/>
</dbReference>
<evidence type="ECO:0000256" key="7">
    <source>
        <dbReference type="SAM" id="MobiDB-lite"/>
    </source>
</evidence>
<feature type="compositionally biased region" description="Low complexity" evidence="7">
    <location>
        <begin position="556"/>
        <end position="566"/>
    </location>
</feature>
<evidence type="ECO:0000256" key="5">
    <source>
        <dbReference type="ARBA" id="ARBA00056114"/>
    </source>
</evidence>
<evidence type="ECO:0000256" key="6">
    <source>
        <dbReference type="PROSITE-ProRule" id="PRU00103"/>
    </source>
</evidence>
<comment type="similarity">
    <text evidence="2">Belongs to the protein kinase superfamily.</text>
</comment>
<feature type="region of interest" description="Disordered" evidence="7">
    <location>
        <begin position="547"/>
        <end position="569"/>
    </location>
</feature>
<organism evidence="9 10">
    <name type="scientific">Clytia hemisphaerica</name>
    <dbReference type="NCBI Taxonomy" id="252671"/>
    <lineage>
        <taxon>Eukaryota</taxon>
        <taxon>Metazoa</taxon>
        <taxon>Cnidaria</taxon>
        <taxon>Hydrozoa</taxon>
        <taxon>Hydroidolina</taxon>
        <taxon>Leptothecata</taxon>
        <taxon>Obeliida</taxon>
        <taxon>Clytiidae</taxon>
        <taxon>Clytia</taxon>
    </lineage>
</organism>
<dbReference type="PANTHER" id="PTHR12984:SF3">
    <property type="entry name" value="N-TERMINAL KINASE-LIKE PROTEIN"/>
    <property type="match status" value="1"/>
</dbReference>
<feature type="region of interest" description="Disordered" evidence="7">
    <location>
        <begin position="661"/>
        <end position="749"/>
    </location>
</feature>
<evidence type="ECO:0000256" key="4">
    <source>
        <dbReference type="ARBA" id="ARBA00042347"/>
    </source>
</evidence>
<dbReference type="SUPFAM" id="SSF48371">
    <property type="entry name" value="ARM repeat"/>
    <property type="match status" value="1"/>
</dbReference>
<evidence type="ECO:0000256" key="1">
    <source>
        <dbReference type="ARBA" id="ARBA00022737"/>
    </source>
</evidence>
<feature type="compositionally biased region" description="Basic and acidic residues" evidence="7">
    <location>
        <begin position="661"/>
        <end position="705"/>
    </location>
</feature>
<feature type="domain" description="Protein kinase" evidence="8">
    <location>
        <begin position="16"/>
        <end position="288"/>
    </location>
</feature>
<dbReference type="InterPro" id="IPR000719">
    <property type="entry name" value="Prot_kinase_dom"/>
</dbReference>
<dbReference type="Proteomes" id="UP000594262">
    <property type="component" value="Unplaced"/>
</dbReference>
<dbReference type="Gene3D" id="1.10.510.10">
    <property type="entry name" value="Transferase(Phosphotransferase) domain 1"/>
    <property type="match status" value="1"/>
</dbReference>
<dbReference type="AlphaFoldDB" id="A0A7M5V1R7"/>
<accession>A0A7M5V1R7</accession>
<feature type="compositionally biased region" description="Low complexity" evidence="7">
    <location>
        <begin position="723"/>
        <end position="733"/>
    </location>
</feature>
<dbReference type="PROSITE" id="PS50011">
    <property type="entry name" value="PROTEIN_KINASE_DOM"/>
    <property type="match status" value="1"/>
</dbReference>
<dbReference type="Pfam" id="PF00069">
    <property type="entry name" value="Pkinase"/>
    <property type="match status" value="1"/>
</dbReference>
<feature type="compositionally biased region" description="Basic and acidic residues" evidence="7">
    <location>
        <begin position="622"/>
        <end position="648"/>
    </location>
</feature>
<dbReference type="InterPro" id="IPR011009">
    <property type="entry name" value="Kinase-like_dom_sf"/>
</dbReference>
<dbReference type="PANTHER" id="PTHR12984">
    <property type="entry name" value="SCY1-RELATED S/T PROTEIN KINASE-LIKE"/>
    <property type="match status" value="1"/>
</dbReference>
<reference evidence="9" key="1">
    <citation type="submission" date="2021-01" db="UniProtKB">
        <authorList>
            <consortium name="EnsemblMetazoa"/>
        </authorList>
    </citation>
    <scope>IDENTIFICATION</scope>
</reference>
<keyword evidence="1" id="KW-0677">Repeat</keyword>
<evidence type="ECO:0000313" key="9">
    <source>
        <dbReference type="EnsemblMetazoa" id="CLYHEMP002014.1"/>
    </source>
</evidence>
<dbReference type="PROSITE" id="PS50077">
    <property type="entry name" value="HEAT_REPEAT"/>
    <property type="match status" value="1"/>
</dbReference>
<dbReference type="InterPro" id="IPR021133">
    <property type="entry name" value="HEAT_type_2"/>
</dbReference>
<feature type="compositionally biased region" description="Basic and acidic residues" evidence="7">
    <location>
        <begin position="835"/>
        <end position="870"/>
    </location>
</feature>
<dbReference type="InterPro" id="IPR011989">
    <property type="entry name" value="ARM-like"/>
</dbReference>
<dbReference type="InterPro" id="IPR051177">
    <property type="entry name" value="CIK-Related_Protein"/>
</dbReference>
<evidence type="ECO:0000256" key="3">
    <source>
        <dbReference type="ARBA" id="ARBA00040972"/>
    </source>
</evidence>
<evidence type="ECO:0000256" key="2">
    <source>
        <dbReference type="ARBA" id="ARBA00038349"/>
    </source>
</evidence>
<dbReference type="InterPro" id="IPR016024">
    <property type="entry name" value="ARM-type_fold"/>
</dbReference>
<evidence type="ECO:0000259" key="8">
    <source>
        <dbReference type="PROSITE" id="PS50011"/>
    </source>
</evidence>
<feature type="region of interest" description="Disordered" evidence="7">
    <location>
        <begin position="767"/>
        <end position="893"/>
    </location>
</feature>
<dbReference type="Gene3D" id="1.25.10.10">
    <property type="entry name" value="Leucine-rich Repeat Variant"/>
    <property type="match status" value="1"/>
</dbReference>
<name>A0A7M5V1R7_9CNID</name>
<dbReference type="Pfam" id="PF02985">
    <property type="entry name" value="HEAT"/>
    <property type="match status" value="1"/>
</dbReference>